<feature type="domain" description="SHSP" evidence="4">
    <location>
        <begin position="91"/>
        <end position="203"/>
    </location>
</feature>
<evidence type="ECO:0000313" key="6">
    <source>
        <dbReference type="Proteomes" id="UP000826462"/>
    </source>
</evidence>
<evidence type="ECO:0000259" key="4">
    <source>
        <dbReference type="PROSITE" id="PS01031"/>
    </source>
</evidence>
<dbReference type="InterPro" id="IPR008978">
    <property type="entry name" value="HSP20-like_chaperone"/>
</dbReference>
<protein>
    <submittedName>
        <fullName evidence="5">Hsp20/alpha crystallin family protein</fullName>
    </submittedName>
</protein>
<feature type="region of interest" description="Disordered" evidence="3">
    <location>
        <begin position="22"/>
        <end position="48"/>
    </location>
</feature>
<evidence type="ECO:0000256" key="2">
    <source>
        <dbReference type="RuleBase" id="RU003616"/>
    </source>
</evidence>
<organism evidence="5 6">
    <name type="scientific">Paraburkholderia edwinii</name>
    <dbReference type="NCBI Taxonomy" id="2861782"/>
    <lineage>
        <taxon>Bacteria</taxon>
        <taxon>Pseudomonadati</taxon>
        <taxon>Pseudomonadota</taxon>
        <taxon>Betaproteobacteria</taxon>
        <taxon>Burkholderiales</taxon>
        <taxon>Burkholderiaceae</taxon>
        <taxon>Paraburkholderia</taxon>
    </lineage>
</organism>
<gene>
    <name evidence="5" type="ORF">KZJ38_11405</name>
</gene>
<name>A0ABX8UE83_9BURK</name>
<reference evidence="5 6" key="1">
    <citation type="submission" date="2021-07" db="EMBL/GenBank/DDBJ databases">
        <title>Paraburkholderia edwinii protects Aspergillus sp. from phenazines by acting as a toxin sponge.</title>
        <authorList>
            <person name="Dahlstrom K.M."/>
            <person name="Newman D.K."/>
        </authorList>
    </citation>
    <scope>NUCLEOTIDE SEQUENCE [LARGE SCALE GENOMIC DNA]</scope>
    <source>
        <strain evidence="5 6">Pe01</strain>
    </source>
</reference>
<dbReference type="PROSITE" id="PS01031">
    <property type="entry name" value="SHSP"/>
    <property type="match status" value="1"/>
</dbReference>
<dbReference type="CDD" id="cd06464">
    <property type="entry name" value="ACD_sHsps-like"/>
    <property type="match status" value="1"/>
</dbReference>
<dbReference type="Gene3D" id="2.60.40.790">
    <property type="match status" value="1"/>
</dbReference>
<accession>A0ABX8UE83</accession>
<dbReference type="SUPFAM" id="SSF49764">
    <property type="entry name" value="HSP20-like chaperones"/>
    <property type="match status" value="1"/>
</dbReference>
<dbReference type="PANTHER" id="PTHR11527">
    <property type="entry name" value="HEAT-SHOCK PROTEIN 20 FAMILY MEMBER"/>
    <property type="match status" value="1"/>
</dbReference>
<sequence>MLLDLDKWNPFRFLRHSFEEKQTQASSGATQQAQQQNPQRTAAAQPSGAALPALWSDPQRWPLADPFHLLTDLIRDPFGGLGPLEQWFGDFSPSRFQPRIDVVDDGDALRIVAELPGLSRDDVKLEVIENMLVLSGNKQIESKDEEKGCYRVERAFGQFQRAIPLPSGVDLDRADTRFANGVLTIRVPKAGVTKQTAKQIEIR</sequence>
<dbReference type="RefSeq" id="WP_219796016.1">
    <property type="nucleotide sequence ID" value="NZ_CP080095.1"/>
</dbReference>
<proteinExistence type="inferred from homology"/>
<keyword evidence="6" id="KW-1185">Reference proteome</keyword>
<evidence type="ECO:0000313" key="5">
    <source>
        <dbReference type="EMBL" id="QYD67022.1"/>
    </source>
</evidence>
<dbReference type="EMBL" id="CP080095">
    <property type="protein sequence ID" value="QYD67022.1"/>
    <property type="molecule type" value="Genomic_DNA"/>
</dbReference>
<dbReference type="Pfam" id="PF00011">
    <property type="entry name" value="HSP20"/>
    <property type="match status" value="1"/>
</dbReference>
<dbReference type="Proteomes" id="UP000826462">
    <property type="component" value="Chromosome 1"/>
</dbReference>
<dbReference type="InterPro" id="IPR031107">
    <property type="entry name" value="Small_HSP"/>
</dbReference>
<dbReference type="InterPro" id="IPR002068">
    <property type="entry name" value="A-crystallin/Hsp20_dom"/>
</dbReference>
<evidence type="ECO:0000256" key="1">
    <source>
        <dbReference type="PROSITE-ProRule" id="PRU00285"/>
    </source>
</evidence>
<feature type="compositionally biased region" description="Low complexity" evidence="3">
    <location>
        <begin position="23"/>
        <end position="48"/>
    </location>
</feature>
<evidence type="ECO:0000256" key="3">
    <source>
        <dbReference type="SAM" id="MobiDB-lite"/>
    </source>
</evidence>
<comment type="similarity">
    <text evidence="1 2">Belongs to the small heat shock protein (HSP20) family.</text>
</comment>